<feature type="region of interest" description="Disordered" evidence="7">
    <location>
        <begin position="178"/>
        <end position="208"/>
    </location>
</feature>
<protein>
    <submittedName>
        <fullName evidence="9">Na+/H+ antiporter subunit E</fullName>
    </submittedName>
</protein>
<reference evidence="9 10" key="1">
    <citation type="submission" date="2019-03" db="EMBL/GenBank/DDBJ databases">
        <title>Genomics of glacier-inhabiting Cryobacterium strains.</title>
        <authorList>
            <person name="Liu Q."/>
            <person name="Xin Y.-H."/>
        </authorList>
    </citation>
    <scope>NUCLEOTIDE SEQUENCE [LARGE SCALE GENOMIC DNA]</scope>
    <source>
        <strain evidence="9 10">TMT2-48-2</strain>
    </source>
</reference>
<proteinExistence type="inferred from homology"/>
<evidence type="ECO:0000256" key="8">
    <source>
        <dbReference type="SAM" id="Phobius"/>
    </source>
</evidence>
<dbReference type="PANTHER" id="PTHR34584:SF1">
    <property type="entry name" value="NA(+)_H(+) ANTIPORTER SUBUNIT E1"/>
    <property type="match status" value="1"/>
</dbReference>
<dbReference type="GO" id="GO:0005886">
    <property type="term" value="C:plasma membrane"/>
    <property type="evidence" value="ECO:0007669"/>
    <property type="project" value="UniProtKB-SubCell"/>
</dbReference>
<evidence type="ECO:0000313" key="9">
    <source>
        <dbReference type="EMBL" id="TFC82632.1"/>
    </source>
</evidence>
<evidence type="ECO:0000256" key="7">
    <source>
        <dbReference type="SAM" id="MobiDB-lite"/>
    </source>
</evidence>
<dbReference type="OrthoDB" id="3556991at2"/>
<keyword evidence="3" id="KW-1003">Cell membrane</keyword>
<evidence type="ECO:0000256" key="2">
    <source>
        <dbReference type="ARBA" id="ARBA00006228"/>
    </source>
</evidence>
<feature type="transmembrane region" description="Helical" evidence="8">
    <location>
        <begin position="38"/>
        <end position="56"/>
    </location>
</feature>
<evidence type="ECO:0000256" key="1">
    <source>
        <dbReference type="ARBA" id="ARBA00004651"/>
    </source>
</evidence>
<comment type="subcellular location">
    <subcellularLocation>
        <location evidence="1">Cell membrane</location>
        <topology evidence="1">Multi-pass membrane protein</topology>
    </subcellularLocation>
</comment>
<evidence type="ECO:0000256" key="6">
    <source>
        <dbReference type="ARBA" id="ARBA00023136"/>
    </source>
</evidence>
<evidence type="ECO:0000256" key="4">
    <source>
        <dbReference type="ARBA" id="ARBA00022692"/>
    </source>
</evidence>
<dbReference type="Proteomes" id="UP000298433">
    <property type="component" value="Unassembled WGS sequence"/>
</dbReference>
<keyword evidence="4 8" id="KW-0812">Transmembrane</keyword>
<feature type="compositionally biased region" description="Basic and acidic residues" evidence="7">
    <location>
        <begin position="178"/>
        <end position="198"/>
    </location>
</feature>
<evidence type="ECO:0000256" key="3">
    <source>
        <dbReference type="ARBA" id="ARBA00022475"/>
    </source>
</evidence>
<keyword evidence="10" id="KW-1185">Reference proteome</keyword>
<keyword evidence="5 8" id="KW-1133">Transmembrane helix</keyword>
<comment type="similarity">
    <text evidence="2">Belongs to the CPA3 antiporters (TC 2.A.63) subunit E family.</text>
</comment>
<accession>A0A4R8XUM8</accession>
<dbReference type="EMBL" id="SOGN01000024">
    <property type="protein sequence ID" value="TFC82632.1"/>
    <property type="molecule type" value="Genomic_DNA"/>
</dbReference>
<name>A0A4R8XUM8_9MICO</name>
<dbReference type="GO" id="GO:0008324">
    <property type="term" value="F:monoatomic cation transmembrane transporter activity"/>
    <property type="evidence" value="ECO:0007669"/>
    <property type="project" value="InterPro"/>
</dbReference>
<evidence type="ECO:0000256" key="5">
    <source>
        <dbReference type="ARBA" id="ARBA00022989"/>
    </source>
</evidence>
<dbReference type="PANTHER" id="PTHR34584">
    <property type="entry name" value="NA(+)/H(+) ANTIPORTER SUBUNIT E1"/>
    <property type="match status" value="1"/>
</dbReference>
<dbReference type="InterPro" id="IPR002758">
    <property type="entry name" value="Cation_antiport_E"/>
</dbReference>
<feature type="compositionally biased region" description="Basic residues" evidence="7">
    <location>
        <begin position="199"/>
        <end position="208"/>
    </location>
</feature>
<feature type="transmembrane region" description="Helical" evidence="8">
    <location>
        <begin position="12"/>
        <end position="32"/>
    </location>
</feature>
<gene>
    <name evidence="9" type="ORF">E3T23_04155</name>
</gene>
<organism evidence="9 10">
    <name type="scientific">Cryobacterium cheniae</name>
    <dbReference type="NCBI Taxonomy" id="1259262"/>
    <lineage>
        <taxon>Bacteria</taxon>
        <taxon>Bacillati</taxon>
        <taxon>Actinomycetota</taxon>
        <taxon>Actinomycetes</taxon>
        <taxon>Micrococcales</taxon>
        <taxon>Microbacteriaceae</taxon>
        <taxon>Cryobacterium</taxon>
    </lineage>
</organism>
<dbReference type="Pfam" id="PF01899">
    <property type="entry name" value="MNHE"/>
    <property type="match status" value="1"/>
</dbReference>
<sequence>MSTPKRRLTTFLNQVPLFLGLVLLWMLLWGAFSWLNVLTGILLAAVVSVGFYLPAVQLGLRLNPWFTLLYLARLGFDIVRGSLQVAALALSPRYTPSNAIVAVHLRTRSDFILTLTGVSTSIVPGAIVVDVDRVRSTLYLHVLNVHRPEQVERFRNGVLAEEHRIVMALGSREDVERLRQVSGEDRSEQNQRARDQHAREKRKRKGST</sequence>
<comment type="caution">
    <text evidence="9">The sequence shown here is derived from an EMBL/GenBank/DDBJ whole genome shotgun (WGS) entry which is preliminary data.</text>
</comment>
<evidence type="ECO:0000313" key="10">
    <source>
        <dbReference type="Proteomes" id="UP000298433"/>
    </source>
</evidence>
<dbReference type="NCBIfam" id="NF006521">
    <property type="entry name" value="PRK08965.1-5"/>
    <property type="match status" value="1"/>
</dbReference>
<keyword evidence="6 8" id="KW-0472">Membrane</keyword>
<dbReference type="RefSeq" id="WP_134369148.1">
    <property type="nucleotide sequence ID" value="NZ_SOGN01000024.1"/>
</dbReference>
<dbReference type="AlphaFoldDB" id="A0A4R8XUM8"/>